<evidence type="ECO:0000256" key="1">
    <source>
        <dbReference type="SAM" id="MobiDB-lite"/>
    </source>
</evidence>
<organism evidence="2 3">
    <name type="scientific">Favolaschia claudopus</name>
    <dbReference type="NCBI Taxonomy" id="2862362"/>
    <lineage>
        <taxon>Eukaryota</taxon>
        <taxon>Fungi</taxon>
        <taxon>Dikarya</taxon>
        <taxon>Basidiomycota</taxon>
        <taxon>Agaricomycotina</taxon>
        <taxon>Agaricomycetes</taxon>
        <taxon>Agaricomycetidae</taxon>
        <taxon>Agaricales</taxon>
        <taxon>Marasmiineae</taxon>
        <taxon>Mycenaceae</taxon>
        <taxon>Favolaschia</taxon>
    </lineage>
</organism>
<feature type="compositionally biased region" description="Basic residues" evidence="1">
    <location>
        <begin position="7"/>
        <end position="22"/>
    </location>
</feature>
<feature type="compositionally biased region" description="Basic and acidic residues" evidence="1">
    <location>
        <begin position="182"/>
        <end position="191"/>
    </location>
</feature>
<evidence type="ECO:0000313" key="3">
    <source>
        <dbReference type="Proteomes" id="UP001362999"/>
    </source>
</evidence>
<sequence>MTPAAPCHRRYGWQRKSSGPRRGTRTMMKMIWFCYAFPILMQEPRRTRSGAQFSPWDTFTAYDPAKLSALGFAVHQTAVSLEELIEGMERDRSGGTQEDPQDSEDEGHPDAEERTSGPLLPIHAQPQQFIFEYFSFPFIDPPPPKIGSSSPAASQPRLPLSPLVNSQPSHSSSRPASGLSHAQERKIEYNKNRRRKKRQRNAANPFNWATTSAPAHLVMSAQHVPVDFDASGLRSTKGGHWLGVRDKNPPKLKNQPESARWAKLQLPQVGELVDDLKRVYVSWDARRPLLILDRYGRIIVVFVGGPDDPEWPSVAAEAGEAMKRAREEGIRTNAFADDAGLHRRGRFYTLQSGVSHGGGQPCPRNLDISDAKQPLVDSLLGNKSVRRVCGFQSSAFRTWAPKLFKDYVTDLRDLFEHDPSLRLNFTNSIFPSVTFNLGSQSATFEHLDDKNRALGWCAITSGGDFDPTKSAHLHLRELNAVVEFPAASTAFIPSAVIHHGNTPLAPHETRYSITQYAAGGLFRYVKYKFRTAKKVLNEGGGNLKRSFDGVPGERHAAGISLFSKPEELLADHVACFGGKS</sequence>
<gene>
    <name evidence="2" type="ORF">R3P38DRAFT_3329415</name>
</gene>
<accession>A0AAW0A190</accession>
<feature type="region of interest" description="Disordered" evidence="1">
    <location>
        <begin position="239"/>
        <end position="258"/>
    </location>
</feature>
<protein>
    <submittedName>
        <fullName evidence="2">Uncharacterized protein</fullName>
    </submittedName>
</protein>
<evidence type="ECO:0000313" key="2">
    <source>
        <dbReference type="EMBL" id="KAK6996740.1"/>
    </source>
</evidence>
<feature type="region of interest" description="Disordered" evidence="1">
    <location>
        <begin position="142"/>
        <end position="206"/>
    </location>
</feature>
<keyword evidence="3" id="KW-1185">Reference proteome</keyword>
<dbReference type="EMBL" id="JAWWNJ010000096">
    <property type="protein sequence ID" value="KAK6996740.1"/>
    <property type="molecule type" value="Genomic_DNA"/>
</dbReference>
<comment type="caution">
    <text evidence="2">The sequence shown here is derived from an EMBL/GenBank/DDBJ whole genome shotgun (WGS) entry which is preliminary data.</text>
</comment>
<dbReference type="Proteomes" id="UP001362999">
    <property type="component" value="Unassembled WGS sequence"/>
</dbReference>
<dbReference type="Gene3D" id="3.60.130.30">
    <property type="match status" value="1"/>
</dbReference>
<proteinExistence type="predicted"/>
<dbReference type="AlphaFoldDB" id="A0AAW0A190"/>
<feature type="compositionally biased region" description="Low complexity" evidence="1">
    <location>
        <begin position="166"/>
        <end position="181"/>
    </location>
</feature>
<feature type="region of interest" description="Disordered" evidence="1">
    <location>
        <begin position="1"/>
        <end position="22"/>
    </location>
</feature>
<feature type="compositionally biased region" description="Basic and acidic residues" evidence="1">
    <location>
        <begin position="106"/>
        <end position="115"/>
    </location>
</feature>
<reference evidence="2 3" key="1">
    <citation type="journal article" date="2024" name="J Genomics">
        <title>Draft genome sequencing and assembly of Favolaschia claudopus CIRM-BRFM 2984 isolated from oak limbs.</title>
        <authorList>
            <person name="Navarro D."/>
            <person name="Drula E."/>
            <person name="Chaduli D."/>
            <person name="Cazenave R."/>
            <person name="Ahrendt S."/>
            <person name="Wang J."/>
            <person name="Lipzen A."/>
            <person name="Daum C."/>
            <person name="Barry K."/>
            <person name="Grigoriev I.V."/>
            <person name="Favel A."/>
            <person name="Rosso M.N."/>
            <person name="Martin F."/>
        </authorList>
    </citation>
    <scope>NUCLEOTIDE SEQUENCE [LARGE SCALE GENOMIC DNA]</scope>
    <source>
        <strain evidence="2 3">CIRM-BRFM 2984</strain>
    </source>
</reference>
<feature type="region of interest" description="Disordered" evidence="1">
    <location>
        <begin position="89"/>
        <end position="120"/>
    </location>
</feature>
<name>A0AAW0A190_9AGAR</name>